<dbReference type="KEGG" id="hhg:XM38_007850"/>
<evidence type="ECO:0000313" key="1">
    <source>
        <dbReference type="EMBL" id="ASC69855.1"/>
    </source>
</evidence>
<keyword evidence="2" id="KW-1185">Reference proteome</keyword>
<organism evidence="1 2">
    <name type="scientific">Halomicronema hongdechloris C2206</name>
    <dbReference type="NCBI Taxonomy" id="1641165"/>
    <lineage>
        <taxon>Bacteria</taxon>
        <taxon>Bacillati</taxon>
        <taxon>Cyanobacteriota</taxon>
        <taxon>Cyanophyceae</taxon>
        <taxon>Nodosilineales</taxon>
        <taxon>Nodosilineaceae</taxon>
        <taxon>Halomicronema</taxon>
    </lineage>
</organism>
<sequence length="422" mass="47702">MAHSSTIANQVPLMFRAQVEGRCQVQRLIPKAPEQDAERWADEWVDKAYPEAPDFGKDVQTRTYALSWRFITNSGQDDGVIRPVIGARGWPFYPGSSMKGVFRQAARQLERTGELPEGTCDRYCGEKLENDDFRPGILRFHGGYPTDTRWTQNLVDIVHPQQQWQVKSGEKEGGAFIQISLYKPKLAVGISSTTPLDDLEWEQIWHIWETALSLGLGCRVSAGYGQPQQRSSDILYRTRLKGQGQAAKLVDGTGEFRPNVFRAAIRGHALRIFGGLTSADQAEGLVQELFGGIRGGATVGLLSMAFLDTQLELDDFGQGSYSQPTYTVEGELLWRLTRDLPQPQRQALTKLIEALTRFAMVFGGFGKSWRRADHRLVYPDYYDQGYKPLIGCHWEWLGKRSQVRDVRVRKLEKVGDFIAEVR</sequence>
<dbReference type="Proteomes" id="UP000191901">
    <property type="component" value="Chromosome"/>
</dbReference>
<name>A0A1Z3HHU1_9CYAN</name>
<evidence type="ECO:0000313" key="2">
    <source>
        <dbReference type="Proteomes" id="UP000191901"/>
    </source>
</evidence>
<proteinExistence type="predicted"/>
<gene>
    <name evidence="1" type="ORF">XM38_007850</name>
</gene>
<accession>A0A1Z3HHU1</accession>
<reference evidence="1 2" key="1">
    <citation type="journal article" date="2016" name="Biochim. Biophys. Acta">
        <title>Characterization of red-shifted phycobilisomes isolated from the chlorophyll f-containing cyanobacterium Halomicronema hongdechloris.</title>
        <authorList>
            <person name="Li Y."/>
            <person name="Lin Y."/>
            <person name="Garvey C.J."/>
            <person name="Birch D."/>
            <person name="Corkery R.W."/>
            <person name="Loughlin P.C."/>
            <person name="Scheer H."/>
            <person name="Willows R.D."/>
            <person name="Chen M."/>
        </authorList>
    </citation>
    <scope>NUCLEOTIDE SEQUENCE [LARGE SCALE GENOMIC DNA]</scope>
    <source>
        <strain evidence="1 2">C2206</strain>
    </source>
</reference>
<dbReference type="AlphaFoldDB" id="A0A1Z3HHU1"/>
<dbReference type="EMBL" id="CP021983">
    <property type="protein sequence ID" value="ASC69855.1"/>
    <property type="molecule type" value="Genomic_DNA"/>
</dbReference>
<dbReference type="RefSeq" id="WP_202978818.1">
    <property type="nucleotide sequence ID" value="NZ_CP021983.2"/>
</dbReference>
<evidence type="ECO:0008006" key="3">
    <source>
        <dbReference type="Google" id="ProtNLM"/>
    </source>
</evidence>
<protein>
    <recommendedName>
        <fullName evidence="3">RAMP superfamily protein</fullName>
    </recommendedName>
</protein>